<comment type="similarity">
    <text evidence="1 5">Belongs to the MreC family.</text>
</comment>
<evidence type="ECO:0000256" key="6">
    <source>
        <dbReference type="SAM" id="Phobius"/>
    </source>
</evidence>
<dbReference type="GO" id="GO:0005886">
    <property type="term" value="C:plasma membrane"/>
    <property type="evidence" value="ECO:0007669"/>
    <property type="project" value="TreeGrafter"/>
</dbReference>
<keyword evidence="6" id="KW-0472">Membrane</keyword>
<evidence type="ECO:0000313" key="9">
    <source>
        <dbReference type="Proteomes" id="UP000179183"/>
    </source>
</evidence>
<feature type="transmembrane region" description="Helical" evidence="6">
    <location>
        <begin position="15"/>
        <end position="32"/>
    </location>
</feature>
<keyword evidence="6" id="KW-0812">Transmembrane</keyword>
<evidence type="ECO:0000313" key="8">
    <source>
        <dbReference type="EMBL" id="OGZ67653.1"/>
    </source>
</evidence>
<evidence type="ECO:0000256" key="4">
    <source>
        <dbReference type="ARBA" id="ARBA00032089"/>
    </source>
</evidence>
<dbReference type="Gene3D" id="2.40.10.350">
    <property type="entry name" value="Rod shape-determining protein MreC, domain 2"/>
    <property type="match status" value="1"/>
</dbReference>
<dbReference type="GO" id="GO:0008360">
    <property type="term" value="P:regulation of cell shape"/>
    <property type="evidence" value="ECO:0007669"/>
    <property type="project" value="UniProtKB-KW"/>
</dbReference>
<name>A0A1G2HYT3_9BACT</name>
<evidence type="ECO:0000256" key="1">
    <source>
        <dbReference type="ARBA" id="ARBA00009369"/>
    </source>
</evidence>
<evidence type="ECO:0000256" key="5">
    <source>
        <dbReference type="PIRNR" id="PIRNR038471"/>
    </source>
</evidence>
<dbReference type="PANTHER" id="PTHR34138:SF1">
    <property type="entry name" value="CELL SHAPE-DETERMINING PROTEIN MREC"/>
    <property type="match status" value="1"/>
</dbReference>
<dbReference type="InterPro" id="IPR007221">
    <property type="entry name" value="MreC"/>
</dbReference>
<evidence type="ECO:0000256" key="2">
    <source>
        <dbReference type="ARBA" id="ARBA00013855"/>
    </source>
</evidence>
<dbReference type="Proteomes" id="UP000179183">
    <property type="component" value="Unassembled WGS sequence"/>
</dbReference>
<dbReference type="InterPro" id="IPR042177">
    <property type="entry name" value="Cell/Rod_1"/>
</dbReference>
<proteinExistence type="inferred from homology"/>
<comment type="function">
    <text evidence="5">Involved in formation and maintenance of cell shape.</text>
</comment>
<evidence type="ECO:0000259" key="7">
    <source>
        <dbReference type="Pfam" id="PF04085"/>
    </source>
</evidence>
<keyword evidence="6" id="KW-1133">Transmembrane helix</keyword>
<dbReference type="InterPro" id="IPR055342">
    <property type="entry name" value="MreC_beta-barrel_core"/>
</dbReference>
<dbReference type="EMBL" id="MHOQ01000001">
    <property type="protein sequence ID" value="OGZ67653.1"/>
    <property type="molecule type" value="Genomic_DNA"/>
</dbReference>
<dbReference type="AlphaFoldDB" id="A0A1G2HYT3"/>
<reference evidence="8 9" key="1">
    <citation type="journal article" date="2016" name="Nat. Commun.">
        <title>Thousands of microbial genomes shed light on interconnected biogeochemical processes in an aquifer system.</title>
        <authorList>
            <person name="Anantharaman K."/>
            <person name="Brown C.T."/>
            <person name="Hug L.A."/>
            <person name="Sharon I."/>
            <person name="Castelle C.J."/>
            <person name="Probst A.J."/>
            <person name="Thomas B.C."/>
            <person name="Singh A."/>
            <person name="Wilkins M.J."/>
            <person name="Karaoz U."/>
            <person name="Brodie E.L."/>
            <person name="Williams K.H."/>
            <person name="Hubbard S.S."/>
            <person name="Banfield J.F."/>
        </authorList>
    </citation>
    <scope>NUCLEOTIDE SEQUENCE [LARGE SCALE GENOMIC DNA]</scope>
</reference>
<protein>
    <recommendedName>
        <fullName evidence="2 5">Cell shape-determining protein MreC</fullName>
    </recommendedName>
    <alternativeName>
        <fullName evidence="4 5">Cell shape protein MreC</fullName>
    </alternativeName>
</protein>
<sequence length="276" mass="31242">MNLYIKKENFVVKKIMIKSIILVLILAFLYIFEGQIKNSFYVISSPISKNLWESGKVTSNFFESFFASADLKNKNNGLHQENQKLLLEISFLKDFLRANYELQQALQTGQTNNFSLVPTQTIELDSLNDFILVNKGQEDGIVENMPVISSNGVLYGKIYKVHKNFSEVMLISNKLSVLDVKIQNDDPSLIPVYGAIKGNGSLSLYLDLVSSDAPLKERDILVSSALEGLFPKNLLVGEILSENKNDLKPFKTAEVRPFFDIKNIDNLFIITDYLKK</sequence>
<organism evidence="8 9">
    <name type="scientific">Candidatus Staskawiczbacteria bacterium RIFCSPHIGHO2_02_FULL_33_16</name>
    <dbReference type="NCBI Taxonomy" id="1802204"/>
    <lineage>
        <taxon>Bacteria</taxon>
        <taxon>Candidatus Staskawicziibacteriota</taxon>
    </lineage>
</organism>
<evidence type="ECO:0000256" key="3">
    <source>
        <dbReference type="ARBA" id="ARBA00022960"/>
    </source>
</evidence>
<dbReference type="PANTHER" id="PTHR34138">
    <property type="entry name" value="CELL SHAPE-DETERMINING PROTEIN MREC"/>
    <property type="match status" value="1"/>
</dbReference>
<dbReference type="InterPro" id="IPR042175">
    <property type="entry name" value="Cell/Rod_MreC_2"/>
</dbReference>
<gene>
    <name evidence="8" type="ORF">A3D34_01915</name>
</gene>
<comment type="caution">
    <text evidence="8">The sequence shown here is derived from an EMBL/GenBank/DDBJ whole genome shotgun (WGS) entry which is preliminary data.</text>
</comment>
<dbReference type="Gene3D" id="2.40.10.340">
    <property type="entry name" value="Rod shape-determining protein MreC, domain 1"/>
    <property type="match status" value="1"/>
</dbReference>
<dbReference type="Pfam" id="PF04085">
    <property type="entry name" value="MreC"/>
    <property type="match status" value="1"/>
</dbReference>
<dbReference type="PIRSF" id="PIRSF038471">
    <property type="entry name" value="MreC"/>
    <property type="match status" value="1"/>
</dbReference>
<feature type="domain" description="Rod shape-determining protein MreC beta-barrel core" evidence="7">
    <location>
        <begin position="124"/>
        <end position="270"/>
    </location>
</feature>
<accession>A0A1G2HYT3</accession>
<keyword evidence="3 5" id="KW-0133">Cell shape</keyword>